<dbReference type="AlphaFoldDB" id="A0A1M6NKY7"/>
<dbReference type="Gene3D" id="3.40.50.10420">
    <property type="entry name" value="NagB/RpiA/CoA transferase-like"/>
    <property type="match status" value="1"/>
</dbReference>
<dbReference type="STRING" id="1830138.SAMN05443507_10684"/>
<keyword evidence="3" id="KW-1185">Reference proteome</keyword>
<feature type="domain" description="LUD" evidence="1">
    <location>
        <begin position="46"/>
        <end position="217"/>
    </location>
</feature>
<sequence length="221" mass="24787">MDKNHFLENIAQRLGRSLGQPPHIRKEMAGVPEFWAERSLTPRECLEKWIENFTSQGGEAKRFDSKQDLTESLDCLLTELSVQSVGAWGKTAAWPIDIENILDKWKALRWDETWPEKFSHVQVGITGCFWAIADTGTLVMKSGKAEGRGTHLMPQVHIVILRSRQICLRLGEVFSALQQEAMLPAAVHFVSGPSRSSDIENDLSIGVHGPARVIAFILQED</sequence>
<evidence type="ECO:0000313" key="3">
    <source>
        <dbReference type="Proteomes" id="UP000184016"/>
    </source>
</evidence>
<dbReference type="PANTHER" id="PTHR43682">
    <property type="entry name" value="LACTATE UTILIZATION PROTEIN C"/>
    <property type="match status" value="1"/>
</dbReference>
<dbReference type="InterPro" id="IPR003741">
    <property type="entry name" value="LUD_dom"/>
</dbReference>
<accession>A0A1M6NKY7</accession>
<evidence type="ECO:0000259" key="1">
    <source>
        <dbReference type="Pfam" id="PF02589"/>
    </source>
</evidence>
<dbReference type="EMBL" id="FRAF01000006">
    <property type="protein sequence ID" value="SHJ96377.1"/>
    <property type="molecule type" value="Genomic_DNA"/>
</dbReference>
<proteinExistence type="predicted"/>
<dbReference type="RefSeq" id="WP_072873429.1">
    <property type="nucleotide sequence ID" value="NZ_FRAF01000006.1"/>
</dbReference>
<organism evidence="2 3">
    <name type="scientific">Alicyclobacillus tolerans</name>
    <dbReference type="NCBI Taxonomy" id="90970"/>
    <lineage>
        <taxon>Bacteria</taxon>
        <taxon>Bacillati</taxon>
        <taxon>Bacillota</taxon>
        <taxon>Bacilli</taxon>
        <taxon>Bacillales</taxon>
        <taxon>Alicyclobacillaceae</taxon>
        <taxon>Alicyclobacillus</taxon>
    </lineage>
</organism>
<gene>
    <name evidence="2" type="ORF">SAMN05443507_10684</name>
</gene>
<protein>
    <submittedName>
        <fullName evidence="2">L-lactate dehydrogenase complex protein LldG</fullName>
    </submittedName>
</protein>
<dbReference type="SUPFAM" id="SSF100950">
    <property type="entry name" value="NagB/RpiA/CoA transferase-like"/>
    <property type="match status" value="1"/>
</dbReference>
<dbReference type="InterPro" id="IPR024185">
    <property type="entry name" value="FTHF_cligase-like_sf"/>
</dbReference>
<evidence type="ECO:0000313" key="2">
    <source>
        <dbReference type="EMBL" id="SHJ96377.1"/>
    </source>
</evidence>
<dbReference type="PANTHER" id="PTHR43682:SF1">
    <property type="entry name" value="LACTATE UTILIZATION PROTEIN C"/>
    <property type="match status" value="1"/>
</dbReference>
<reference evidence="3" key="1">
    <citation type="submission" date="2016-11" db="EMBL/GenBank/DDBJ databases">
        <authorList>
            <person name="Varghese N."/>
            <person name="Submissions S."/>
        </authorList>
    </citation>
    <scope>NUCLEOTIDE SEQUENCE [LARGE SCALE GENOMIC DNA]</scope>
    <source>
        <strain evidence="3">USBA-503</strain>
    </source>
</reference>
<dbReference type="InterPro" id="IPR037171">
    <property type="entry name" value="NagB/RpiA_transferase-like"/>
</dbReference>
<dbReference type="Proteomes" id="UP000184016">
    <property type="component" value="Unassembled WGS sequence"/>
</dbReference>
<name>A0A1M6NKY7_9BACL</name>
<dbReference type="Pfam" id="PF02589">
    <property type="entry name" value="LUD_dom"/>
    <property type="match status" value="1"/>
</dbReference>
<dbReference type="OrthoDB" id="9794157at2"/>